<dbReference type="SUPFAM" id="SSF50129">
    <property type="entry name" value="GroES-like"/>
    <property type="match status" value="1"/>
</dbReference>
<accession>A0A1I3B393</accession>
<feature type="domain" description="Enoyl reductase (ER)" evidence="1">
    <location>
        <begin position="18"/>
        <end position="328"/>
    </location>
</feature>
<evidence type="ECO:0000313" key="2">
    <source>
        <dbReference type="EMBL" id="SFH56785.1"/>
    </source>
</evidence>
<dbReference type="PANTHER" id="PTHR43677">
    <property type="entry name" value="SHORT-CHAIN DEHYDROGENASE/REDUCTASE"/>
    <property type="match status" value="1"/>
</dbReference>
<dbReference type="SUPFAM" id="SSF51735">
    <property type="entry name" value="NAD(P)-binding Rossmann-fold domains"/>
    <property type="match status" value="1"/>
</dbReference>
<dbReference type="CDD" id="cd05280">
    <property type="entry name" value="MDR_yhdh_yhfp"/>
    <property type="match status" value="1"/>
</dbReference>
<dbReference type="RefSeq" id="WP_092091147.1">
    <property type="nucleotide sequence ID" value="NZ_FOQE01000003.1"/>
</dbReference>
<dbReference type="SMART" id="SM00829">
    <property type="entry name" value="PKS_ER"/>
    <property type="match status" value="1"/>
</dbReference>
<protein>
    <submittedName>
        <fullName evidence="2">Putative quinone oxidoreductase, YhdH/YhfP family</fullName>
    </submittedName>
</protein>
<dbReference type="AlphaFoldDB" id="A0A1I3B393"/>
<evidence type="ECO:0000259" key="1">
    <source>
        <dbReference type="SMART" id="SM00829"/>
    </source>
</evidence>
<name>A0A1I3B393_9LACT</name>
<dbReference type="Pfam" id="PF00107">
    <property type="entry name" value="ADH_zinc_N"/>
    <property type="match status" value="1"/>
</dbReference>
<evidence type="ECO:0000313" key="3">
    <source>
        <dbReference type="Proteomes" id="UP000198668"/>
    </source>
</evidence>
<dbReference type="EMBL" id="FOQE01000003">
    <property type="protein sequence ID" value="SFH56785.1"/>
    <property type="molecule type" value="Genomic_DNA"/>
</dbReference>
<keyword evidence="3" id="KW-1185">Reference proteome</keyword>
<dbReference type="InterPro" id="IPR020843">
    <property type="entry name" value="ER"/>
</dbReference>
<dbReference type="InterPro" id="IPR013149">
    <property type="entry name" value="ADH-like_C"/>
</dbReference>
<dbReference type="Proteomes" id="UP000198668">
    <property type="component" value="Unassembled WGS sequence"/>
</dbReference>
<dbReference type="InterPro" id="IPR036291">
    <property type="entry name" value="NAD(P)-bd_dom_sf"/>
</dbReference>
<dbReference type="GO" id="GO:0043957">
    <property type="term" value="F:acryloyl-CoA reductase (NADPH) activity"/>
    <property type="evidence" value="ECO:0007669"/>
    <property type="project" value="TreeGrafter"/>
</dbReference>
<dbReference type="PANTHER" id="PTHR43677:SF1">
    <property type="entry name" value="ACRYLYL-COA REDUCTASE ACUI-RELATED"/>
    <property type="match status" value="1"/>
</dbReference>
<dbReference type="InterPro" id="IPR013154">
    <property type="entry name" value="ADH-like_N"/>
</dbReference>
<gene>
    <name evidence="2" type="ORF">SAMN04489868_10398</name>
</gene>
<dbReference type="Gene3D" id="3.90.180.10">
    <property type="entry name" value="Medium-chain alcohol dehydrogenases, catalytic domain"/>
    <property type="match status" value="1"/>
</dbReference>
<proteinExistence type="predicted"/>
<sequence>MKTFQALVVEKQQNEVHAALKQLALDDLSAGDVLIEVHYSCVNYKDALATKAGTGVIRHYPRVLGIDLSGVVLSSSSGQFKPGDKVLVTGHDLGVTHDGGFSPFARVPSEWIVPLPEGLSLKEAMVIGTAGFTAAQSIHALQKSGLTPEQGPVLVRGATGGVGSMAIAILHQLGYTVEAVSRKKDSASAYLTALGADTVSTPEDIRLEKFKPLAERKWAAVIDPVGGKDLPHVFAQVAYNGAVALSGNAGGMSFESTVLPFILRGINLLGINSVEVPDDQRQTIWEQLSTDWKPARLTEMIDHEVTLAELPTAFEKILNGQMQGRTLVKVKTGSH</sequence>
<dbReference type="InterPro" id="IPR011032">
    <property type="entry name" value="GroES-like_sf"/>
</dbReference>
<dbReference type="OrthoDB" id="9782155at2"/>
<dbReference type="NCBIfam" id="TIGR02823">
    <property type="entry name" value="oxido_YhdH"/>
    <property type="match status" value="1"/>
</dbReference>
<reference evidence="2 3" key="1">
    <citation type="submission" date="2016-10" db="EMBL/GenBank/DDBJ databases">
        <authorList>
            <person name="de Groot N.N."/>
        </authorList>
    </citation>
    <scope>NUCLEOTIDE SEQUENCE [LARGE SCALE GENOMIC DNA]</scope>
    <source>
        <strain evidence="2 3">DSM 27630</strain>
    </source>
</reference>
<dbReference type="Gene3D" id="3.40.50.720">
    <property type="entry name" value="NAD(P)-binding Rossmann-like Domain"/>
    <property type="match status" value="1"/>
</dbReference>
<dbReference type="InterPro" id="IPR014188">
    <property type="entry name" value="Acrylyl-CoA_reductase_AcuI"/>
</dbReference>
<organism evidence="2 3">
    <name type="scientific">Pisciglobus halotolerans</name>
    <dbReference type="NCBI Taxonomy" id="745365"/>
    <lineage>
        <taxon>Bacteria</taxon>
        <taxon>Bacillati</taxon>
        <taxon>Bacillota</taxon>
        <taxon>Bacilli</taxon>
        <taxon>Lactobacillales</taxon>
        <taxon>Carnobacteriaceae</taxon>
    </lineage>
</organism>
<dbReference type="InterPro" id="IPR051397">
    <property type="entry name" value="Zn-ADH-like_protein"/>
</dbReference>
<dbReference type="Pfam" id="PF08240">
    <property type="entry name" value="ADH_N"/>
    <property type="match status" value="1"/>
</dbReference>